<comment type="caution">
    <text evidence="2">The sequence shown here is derived from an EMBL/GenBank/DDBJ whole genome shotgun (WGS) entry which is preliminary data.</text>
</comment>
<dbReference type="AlphaFoldDB" id="A0AAE0K3I9"/>
<organism evidence="2 3">
    <name type="scientific">Lasiosphaeria ovina</name>
    <dbReference type="NCBI Taxonomy" id="92902"/>
    <lineage>
        <taxon>Eukaryota</taxon>
        <taxon>Fungi</taxon>
        <taxon>Dikarya</taxon>
        <taxon>Ascomycota</taxon>
        <taxon>Pezizomycotina</taxon>
        <taxon>Sordariomycetes</taxon>
        <taxon>Sordariomycetidae</taxon>
        <taxon>Sordariales</taxon>
        <taxon>Lasiosphaeriaceae</taxon>
        <taxon>Lasiosphaeria</taxon>
    </lineage>
</organism>
<dbReference type="EMBL" id="JAULSN010000006">
    <property type="protein sequence ID" value="KAK3369429.1"/>
    <property type="molecule type" value="Genomic_DNA"/>
</dbReference>
<gene>
    <name evidence="2" type="ORF">B0T24DRAFT_668890</name>
</gene>
<sequence>MSMSYIAEYWPKAAIQEAAKMEKSHTKHHESRKVPAKTRKKKLETPHVGVCESYDCKFQYIDADLQQGFMSLYDKIKSWALTVEEDLGSSGVDDAEFQRQQQRLNPTKQQDLMGLLASNPVQKEMWVTRLRDDDRHLYEIVIRIIWRLLQDQILAKKDPIGTRLPGPSVERGEKDSIFATVQKLLGEQDNGSKARNQDIEQISHRKPLKGIIEDAVKLHQSICSAELASEKYGAVRHRFLERVSFNEWHQKHHCVFITPAIAREVLATRKQFLIVKETVSGYKLGEPKSKAAEPLPAQAPASLQSNKEV</sequence>
<reference evidence="2" key="1">
    <citation type="journal article" date="2023" name="Mol. Phylogenet. Evol.">
        <title>Genome-scale phylogeny and comparative genomics of the fungal order Sordariales.</title>
        <authorList>
            <person name="Hensen N."/>
            <person name="Bonometti L."/>
            <person name="Westerberg I."/>
            <person name="Brannstrom I.O."/>
            <person name="Guillou S."/>
            <person name="Cros-Aarteil S."/>
            <person name="Calhoun S."/>
            <person name="Haridas S."/>
            <person name="Kuo A."/>
            <person name="Mondo S."/>
            <person name="Pangilinan J."/>
            <person name="Riley R."/>
            <person name="LaButti K."/>
            <person name="Andreopoulos B."/>
            <person name="Lipzen A."/>
            <person name="Chen C."/>
            <person name="Yan M."/>
            <person name="Daum C."/>
            <person name="Ng V."/>
            <person name="Clum A."/>
            <person name="Steindorff A."/>
            <person name="Ohm R.A."/>
            <person name="Martin F."/>
            <person name="Silar P."/>
            <person name="Natvig D.O."/>
            <person name="Lalanne C."/>
            <person name="Gautier V."/>
            <person name="Ament-Velasquez S.L."/>
            <person name="Kruys A."/>
            <person name="Hutchinson M.I."/>
            <person name="Powell A.J."/>
            <person name="Barry K."/>
            <person name="Miller A.N."/>
            <person name="Grigoriev I.V."/>
            <person name="Debuchy R."/>
            <person name="Gladieux P."/>
            <person name="Hiltunen Thoren M."/>
            <person name="Johannesson H."/>
        </authorList>
    </citation>
    <scope>NUCLEOTIDE SEQUENCE</scope>
    <source>
        <strain evidence="2">CBS 958.72</strain>
    </source>
</reference>
<feature type="compositionally biased region" description="Basic residues" evidence="1">
    <location>
        <begin position="25"/>
        <end position="41"/>
    </location>
</feature>
<name>A0AAE0K3I9_9PEZI</name>
<feature type="region of interest" description="Disordered" evidence="1">
    <location>
        <begin position="22"/>
        <end position="41"/>
    </location>
</feature>
<proteinExistence type="predicted"/>
<dbReference type="Proteomes" id="UP001287356">
    <property type="component" value="Unassembled WGS sequence"/>
</dbReference>
<evidence type="ECO:0000313" key="3">
    <source>
        <dbReference type="Proteomes" id="UP001287356"/>
    </source>
</evidence>
<evidence type="ECO:0000313" key="2">
    <source>
        <dbReference type="EMBL" id="KAK3369429.1"/>
    </source>
</evidence>
<keyword evidence="3" id="KW-1185">Reference proteome</keyword>
<reference evidence="2" key="2">
    <citation type="submission" date="2023-06" db="EMBL/GenBank/DDBJ databases">
        <authorList>
            <consortium name="Lawrence Berkeley National Laboratory"/>
            <person name="Haridas S."/>
            <person name="Hensen N."/>
            <person name="Bonometti L."/>
            <person name="Westerberg I."/>
            <person name="Brannstrom I.O."/>
            <person name="Guillou S."/>
            <person name="Cros-Aarteil S."/>
            <person name="Calhoun S."/>
            <person name="Kuo A."/>
            <person name="Mondo S."/>
            <person name="Pangilinan J."/>
            <person name="Riley R."/>
            <person name="Labutti K."/>
            <person name="Andreopoulos B."/>
            <person name="Lipzen A."/>
            <person name="Chen C."/>
            <person name="Yanf M."/>
            <person name="Daum C."/>
            <person name="Ng V."/>
            <person name="Clum A."/>
            <person name="Steindorff A."/>
            <person name="Ohm R."/>
            <person name="Martin F."/>
            <person name="Silar P."/>
            <person name="Natvig D."/>
            <person name="Lalanne C."/>
            <person name="Gautier V."/>
            <person name="Ament-Velasquez S.L."/>
            <person name="Kruys A."/>
            <person name="Hutchinson M.I."/>
            <person name="Powell A.J."/>
            <person name="Barry K."/>
            <person name="Miller A.N."/>
            <person name="Grigoriev I.V."/>
            <person name="Debuchy R."/>
            <person name="Gladieux P."/>
            <person name="Thoren M.H."/>
            <person name="Johannesson H."/>
        </authorList>
    </citation>
    <scope>NUCLEOTIDE SEQUENCE</scope>
    <source>
        <strain evidence="2">CBS 958.72</strain>
    </source>
</reference>
<accession>A0AAE0K3I9</accession>
<feature type="region of interest" description="Disordered" evidence="1">
    <location>
        <begin position="286"/>
        <end position="309"/>
    </location>
</feature>
<evidence type="ECO:0000256" key="1">
    <source>
        <dbReference type="SAM" id="MobiDB-lite"/>
    </source>
</evidence>
<protein>
    <submittedName>
        <fullName evidence="2">Uncharacterized protein</fullName>
    </submittedName>
</protein>